<evidence type="ECO:0000313" key="2">
    <source>
        <dbReference type="EMBL" id="CAE0416835.1"/>
    </source>
</evidence>
<dbReference type="EMBL" id="HBIM01018013">
    <property type="protein sequence ID" value="CAE0416835.1"/>
    <property type="molecule type" value="Transcribed_RNA"/>
</dbReference>
<evidence type="ECO:0000256" key="1">
    <source>
        <dbReference type="SAM" id="MobiDB-lite"/>
    </source>
</evidence>
<protein>
    <submittedName>
        <fullName evidence="2">Uncharacterized protein</fullName>
    </submittedName>
</protein>
<sequence>MQTVEYRSPATKKKATLRMIDYRMSSPHNIMSSPVKQNRNAALVRATALSPPKKNKNAMIEIAALPSLEASDSDHCKSSLLTLEEDTTQSSWGDDGDLTAAVEEDIWIMTRAMAQKTTERSLRYQKKADKALAQAVRCYNKDATDHPEEAAMLWMRKYNYYQGRAKLAKSVRVQLEDLETKLRQASSTDQHDGNPTNHPQEECCQSSSNIRYETVLEQLCSLRATMAKKTPTTVRENDAELWQQLQAMVANKKLQKPKKKVNERNNDLVVVPMAA</sequence>
<organism evidence="2">
    <name type="scientific">Amphora coffeiformis</name>
    <dbReference type="NCBI Taxonomy" id="265554"/>
    <lineage>
        <taxon>Eukaryota</taxon>
        <taxon>Sar</taxon>
        <taxon>Stramenopiles</taxon>
        <taxon>Ochrophyta</taxon>
        <taxon>Bacillariophyta</taxon>
        <taxon>Bacillariophyceae</taxon>
        <taxon>Bacillariophycidae</taxon>
        <taxon>Thalassiophysales</taxon>
        <taxon>Catenulaceae</taxon>
        <taxon>Amphora</taxon>
    </lineage>
</organism>
<proteinExistence type="predicted"/>
<reference evidence="2" key="1">
    <citation type="submission" date="2021-01" db="EMBL/GenBank/DDBJ databases">
        <authorList>
            <person name="Corre E."/>
            <person name="Pelletier E."/>
            <person name="Niang G."/>
            <person name="Scheremetjew M."/>
            <person name="Finn R."/>
            <person name="Kale V."/>
            <person name="Holt S."/>
            <person name="Cochrane G."/>
            <person name="Meng A."/>
            <person name="Brown T."/>
            <person name="Cohen L."/>
        </authorList>
    </citation>
    <scope>NUCLEOTIDE SEQUENCE</scope>
    <source>
        <strain evidence="2">CCMP127</strain>
    </source>
</reference>
<name>A0A7S3LAF0_9STRA</name>
<dbReference type="AlphaFoldDB" id="A0A7S3LAF0"/>
<accession>A0A7S3LAF0</accession>
<gene>
    <name evidence="2" type="ORF">ACOF00016_LOCUS13842</name>
</gene>
<feature type="region of interest" description="Disordered" evidence="1">
    <location>
        <begin position="184"/>
        <end position="205"/>
    </location>
</feature>